<dbReference type="InterPro" id="IPR011527">
    <property type="entry name" value="ABC1_TM_dom"/>
</dbReference>
<evidence type="ECO:0000256" key="4">
    <source>
        <dbReference type="ARBA" id="ARBA00022840"/>
    </source>
</evidence>
<keyword evidence="5 7" id="KW-1133">Transmembrane helix</keyword>
<evidence type="ECO:0000313" key="11">
    <source>
        <dbReference type="Proteomes" id="UP000217792"/>
    </source>
</evidence>
<dbReference type="InterPro" id="IPR039421">
    <property type="entry name" value="Type_1_exporter"/>
</dbReference>
<sequence>MRSYFSVVQSSFNLINGFEKKYLWTFVILTVTINLLSLSRLFILQFLFNRIQMKAGVVTEYLVLISVYVLSEVIEKICDAWFAYYGTKIRLNFKVYVDKLILNHGETLSLSSFEKSETFDIIQRTQNLNSDDILDFCQEHIKMISTIINIVSYLYVIIRVSYGLLPLVLIIPIIQFVVNNIINEKQYSILRKRTDKTRESWYYKFLLLSGTYFKEIKLFNYYKKLKEKHINLEHYFKRQDLKIAKESATKNGLLSILNSIILGAVFVFTILKGFEGDVLLGDVIIFIRSVNSLQLQITTILSTGTEILKKRLYFEQFLEFFKIEVFSWQSEFNEHISSIEEIEVKNLSFKYPKTERNIIKNVSLKLKSGNLYALVGPNGSGKTTFIKLLLGLYKDYEGKIIINGSDLLKVDKSSFLECSSVLFQDFLKVEGTLEENIKLNSQNETSLNTYLSEFNLNEFSYGNEQFQLGYWFDSGQQLSAGEWQRVALARVFYRDATFRILDEPNSNLDALSNERMLDSLRNRIPDTINIIILHNTELFKKYIDYYLKFSKDGSIEVIKNEEKL</sequence>
<evidence type="ECO:0000259" key="9">
    <source>
        <dbReference type="PROSITE" id="PS50929"/>
    </source>
</evidence>
<dbReference type="EMBL" id="AP014880">
    <property type="protein sequence ID" value="BAW17223.1"/>
    <property type="molecule type" value="Genomic_DNA"/>
</dbReference>
<dbReference type="GO" id="GO:0140359">
    <property type="term" value="F:ABC-type transporter activity"/>
    <property type="evidence" value="ECO:0007669"/>
    <property type="project" value="InterPro"/>
</dbReference>
<dbReference type="PROSITE" id="PS50929">
    <property type="entry name" value="ABC_TM1F"/>
    <property type="match status" value="1"/>
</dbReference>
<dbReference type="InterPro" id="IPR003439">
    <property type="entry name" value="ABC_transporter-like_ATP-bd"/>
</dbReference>
<dbReference type="PROSITE" id="PS00211">
    <property type="entry name" value="ABC_TRANSPORTER_1"/>
    <property type="match status" value="1"/>
</dbReference>
<keyword evidence="4 10" id="KW-0067">ATP-binding</keyword>
<dbReference type="GO" id="GO:0005886">
    <property type="term" value="C:plasma membrane"/>
    <property type="evidence" value="ECO:0007669"/>
    <property type="project" value="UniProtKB-SubCell"/>
</dbReference>
<dbReference type="Gene3D" id="1.20.1560.10">
    <property type="entry name" value="ABC transporter type 1, transmembrane domain"/>
    <property type="match status" value="1"/>
</dbReference>
<dbReference type="SUPFAM" id="SSF52540">
    <property type="entry name" value="P-loop containing nucleoside triphosphate hydrolases"/>
    <property type="match status" value="1"/>
</dbReference>
<dbReference type="Proteomes" id="UP000217792">
    <property type="component" value="Chromosome"/>
</dbReference>
<dbReference type="InterPro" id="IPR027417">
    <property type="entry name" value="P-loop_NTPase"/>
</dbReference>
<evidence type="ECO:0000256" key="6">
    <source>
        <dbReference type="ARBA" id="ARBA00023136"/>
    </source>
</evidence>
<dbReference type="InterPro" id="IPR003593">
    <property type="entry name" value="AAA+_ATPase"/>
</dbReference>
<evidence type="ECO:0000256" key="3">
    <source>
        <dbReference type="ARBA" id="ARBA00022741"/>
    </source>
</evidence>
<feature type="domain" description="ABC transmembrane type-1" evidence="9">
    <location>
        <begin position="24"/>
        <end position="309"/>
    </location>
</feature>
<name>A0AAD1C8N7_STRIT</name>
<evidence type="ECO:0000256" key="1">
    <source>
        <dbReference type="ARBA" id="ARBA00004651"/>
    </source>
</evidence>
<dbReference type="AlphaFoldDB" id="A0AAD1C8N7"/>
<dbReference type="SUPFAM" id="SSF90123">
    <property type="entry name" value="ABC transporter transmembrane region"/>
    <property type="match status" value="1"/>
</dbReference>
<accession>A0AAD1C8N7</accession>
<evidence type="ECO:0000259" key="8">
    <source>
        <dbReference type="PROSITE" id="PS50893"/>
    </source>
</evidence>
<dbReference type="InterPro" id="IPR036640">
    <property type="entry name" value="ABC1_TM_sf"/>
</dbReference>
<feature type="transmembrane region" description="Helical" evidence="7">
    <location>
        <begin position="164"/>
        <end position="182"/>
    </location>
</feature>
<evidence type="ECO:0000313" key="10">
    <source>
        <dbReference type="EMBL" id="BAW17223.1"/>
    </source>
</evidence>
<dbReference type="InterPro" id="IPR017871">
    <property type="entry name" value="ABC_transporter-like_CS"/>
</dbReference>
<dbReference type="PROSITE" id="PS50893">
    <property type="entry name" value="ABC_TRANSPORTER_2"/>
    <property type="match status" value="1"/>
</dbReference>
<keyword evidence="6 7" id="KW-0472">Membrane</keyword>
<dbReference type="PANTHER" id="PTHR24221:SF654">
    <property type="entry name" value="ATP-BINDING CASSETTE SUB-FAMILY B MEMBER 6"/>
    <property type="match status" value="1"/>
</dbReference>
<gene>
    <name evidence="10" type="ORF">SITYG_12440</name>
</gene>
<evidence type="ECO:0000256" key="5">
    <source>
        <dbReference type="ARBA" id="ARBA00022989"/>
    </source>
</evidence>
<keyword evidence="2 7" id="KW-0812">Transmembrane</keyword>
<dbReference type="GO" id="GO:0034040">
    <property type="term" value="F:ATPase-coupled lipid transmembrane transporter activity"/>
    <property type="evidence" value="ECO:0007669"/>
    <property type="project" value="TreeGrafter"/>
</dbReference>
<dbReference type="GO" id="GO:0016887">
    <property type="term" value="F:ATP hydrolysis activity"/>
    <property type="evidence" value="ECO:0007669"/>
    <property type="project" value="InterPro"/>
</dbReference>
<proteinExistence type="predicted"/>
<dbReference type="PANTHER" id="PTHR24221">
    <property type="entry name" value="ATP-BINDING CASSETTE SUB-FAMILY B"/>
    <property type="match status" value="1"/>
</dbReference>
<dbReference type="RefSeq" id="WP_021002594.1">
    <property type="nucleotide sequence ID" value="NZ_AP014880.1"/>
</dbReference>
<dbReference type="CDD" id="cd03228">
    <property type="entry name" value="ABCC_MRP_Like"/>
    <property type="match status" value="1"/>
</dbReference>
<feature type="domain" description="ABC transporter" evidence="8">
    <location>
        <begin position="342"/>
        <end position="564"/>
    </location>
</feature>
<organism evidence="10 11">
    <name type="scientific">Streptococcus intermedius</name>
    <dbReference type="NCBI Taxonomy" id="1338"/>
    <lineage>
        <taxon>Bacteria</taxon>
        <taxon>Bacillati</taxon>
        <taxon>Bacillota</taxon>
        <taxon>Bacilli</taxon>
        <taxon>Lactobacillales</taxon>
        <taxon>Streptococcaceae</taxon>
        <taxon>Streptococcus</taxon>
        <taxon>Streptococcus anginosus group</taxon>
    </lineage>
</organism>
<dbReference type="GO" id="GO:0005524">
    <property type="term" value="F:ATP binding"/>
    <property type="evidence" value="ECO:0007669"/>
    <property type="project" value="UniProtKB-KW"/>
</dbReference>
<keyword evidence="3" id="KW-0547">Nucleotide-binding</keyword>
<evidence type="ECO:0000256" key="7">
    <source>
        <dbReference type="SAM" id="Phobius"/>
    </source>
</evidence>
<reference evidence="10 11" key="1">
    <citation type="journal article" date="2017" name="Infect. Immun.">
        <title>Characterization of the Pathogenicity of Streptococcus intermedius TYG1620 Isolated from a Human Brain Abscess Based on the Complete Genome Sequence with Transcriptome Analysis and Transposon Mutagenesis in a Murine Subcutaneous Abscess Model.</title>
        <authorList>
            <person name="Hasegawa N."/>
            <person name="Sekizuka T."/>
            <person name="Sugi Y."/>
            <person name="Kawakami N."/>
            <person name="Ogasawara Y."/>
            <person name="Kato K."/>
            <person name="Yamashita A."/>
            <person name="Takeuchi F."/>
            <person name="Kuroda M."/>
        </authorList>
    </citation>
    <scope>NUCLEOTIDE SEQUENCE [LARGE SCALE GENOMIC DNA]</scope>
    <source>
        <strain evidence="10 11">TYG1620</strain>
    </source>
</reference>
<feature type="transmembrane region" description="Helical" evidence="7">
    <location>
        <begin position="252"/>
        <end position="271"/>
    </location>
</feature>
<evidence type="ECO:0000256" key="2">
    <source>
        <dbReference type="ARBA" id="ARBA00022692"/>
    </source>
</evidence>
<protein>
    <submittedName>
        <fullName evidence="10">ABC transporter, ATP-binding protein</fullName>
    </submittedName>
</protein>
<comment type="subcellular location">
    <subcellularLocation>
        <location evidence="1">Cell membrane</location>
        <topology evidence="1">Multi-pass membrane protein</topology>
    </subcellularLocation>
</comment>
<dbReference type="Gene3D" id="3.40.50.300">
    <property type="entry name" value="P-loop containing nucleotide triphosphate hydrolases"/>
    <property type="match status" value="1"/>
</dbReference>
<dbReference type="SMART" id="SM00382">
    <property type="entry name" value="AAA"/>
    <property type="match status" value="1"/>
</dbReference>
<feature type="transmembrane region" description="Helical" evidence="7">
    <location>
        <begin position="22"/>
        <end position="43"/>
    </location>
</feature>
<dbReference type="Pfam" id="PF00005">
    <property type="entry name" value="ABC_tran"/>
    <property type="match status" value="1"/>
</dbReference>